<dbReference type="EMBL" id="CP091871">
    <property type="protein sequence ID" value="WEU39919.1"/>
    <property type="molecule type" value="Genomic_DNA"/>
</dbReference>
<evidence type="ECO:0000256" key="1">
    <source>
        <dbReference type="ARBA" id="ARBA00022741"/>
    </source>
</evidence>
<dbReference type="GO" id="GO:0005524">
    <property type="term" value="F:ATP binding"/>
    <property type="evidence" value="ECO:0007669"/>
    <property type="project" value="UniProtKB-KW"/>
</dbReference>
<dbReference type="PANTHER" id="PTHR43582">
    <property type="entry name" value="LINEARMYCIN RESISTANCE ATP-BINDING PROTEIN LNRL"/>
    <property type="match status" value="1"/>
</dbReference>
<gene>
    <name evidence="4" type="ORF">OdinLCB4_005465</name>
</gene>
<evidence type="ECO:0000313" key="4">
    <source>
        <dbReference type="EMBL" id="WEU39919.1"/>
    </source>
</evidence>
<dbReference type="Pfam" id="PF00005">
    <property type="entry name" value="ABC_tran"/>
    <property type="match status" value="1"/>
</dbReference>
<organism evidence="4 5">
    <name type="scientific">Odinarchaeota yellowstonii (strain LCB_4)</name>
    <dbReference type="NCBI Taxonomy" id="1841599"/>
    <lineage>
        <taxon>Archaea</taxon>
        <taxon>Promethearchaeati</taxon>
        <taxon>Candidatus Odinarchaeota</taxon>
        <taxon>Candidatus Odinarchaeia</taxon>
        <taxon>Candidatus Odinarchaeales</taxon>
        <taxon>Candidatus Odinarchaeaceae</taxon>
        <taxon>Candidatus Odinarchaeum</taxon>
    </lineage>
</organism>
<dbReference type="InterPro" id="IPR027417">
    <property type="entry name" value="P-loop_NTPase"/>
</dbReference>
<dbReference type="PANTHER" id="PTHR43582:SF2">
    <property type="entry name" value="LINEARMYCIN RESISTANCE ATP-BINDING PROTEIN LNRL"/>
    <property type="match status" value="1"/>
</dbReference>
<dbReference type="PROSITE" id="PS50893">
    <property type="entry name" value="ABC_TRANSPORTER_2"/>
    <property type="match status" value="1"/>
</dbReference>
<proteinExistence type="predicted"/>
<dbReference type="GO" id="GO:0016887">
    <property type="term" value="F:ATP hydrolysis activity"/>
    <property type="evidence" value="ECO:0007669"/>
    <property type="project" value="InterPro"/>
</dbReference>
<dbReference type="InterPro" id="IPR003439">
    <property type="entry name" value="ABC_transporter-like_ATP-bd"/>
</dbReference>
<sequence length="318" mass="35450">MEVAVKAVNLTKRFGDFLAVDHLSFEIYKGEIFGLLGPNGAGKTTTLRMLCTLLPPSEGTALIEGFDIIKESSKVRRVLGVVSEGINLYDDLTAKENLELLGRLYNIPKRILNSKIESSLSLIGLSERADSLVKTFSTGMRKKLLIIAALLHDPKILLLDEVTSGLDPQTAVSLRELGKRLCKEENITIIWTTHYIEEPEKICDRVAIIDNGRILALNTPEEIKQMVMDSTIVDISCKTYVESSVIEQIKQLDHSLKIYPKPTGLTILYERDKNLLTDVFKILAENNIPVIDVKKHTPTLEEAYLHLTGNNLRGGVKV</sequence>
<dbReference type="InterPro" id="IPR003593">
    <property type="entry name" value="AAA+_ATPase"/>
</dbReference>
<keyword evidence="1" id="KW-0547">Nucleotide-binding</keyword>
<reference evidence="4" key="1">
    <citation type="journal article" date="2017" name="Nature">
        <title>Asgard archaea illuminate the origin of eukaryotic cellular complexity.</title>
        <authorList>
            <person name="Zaremba-Niedzwiedzka K."/>
            <person name="Caceres E.F."/>
            <person name="Saw J.H."/>
            <person name="Backstrom D."/>
            <person name="Juzokaite L."/>
            <person name="Vancaester E."/>
            <person name="Seitz K.W."/>
            <person name="Anantharaman K."/>
            <person name="Starnawski P."/>
            <person name="Kjeldsen K.U."/>
            <person name="Scott M.B."/>
            <person name="Nunoura T."/>
            <person name="Banfield J.F."/>
            <person name="Schramm A."/>
            <person name="Baker B.J."/>
            <person name="Spang A."/>
            <person name="Ettema T.J.G."/>
        </authorList>
    </citation>
    <scope>NUCLEOTIDE SEQUENCE</scope>
    <source>
        <strain evidence="4">LCB_4</strain>
    </source>
</reference>
<feature type="domain" description="ABC transporter" evidence="3">
    <location>
        <begin position="5"/>
        <end position="236"/>
    </location>
</feature>
<dbReference type="AlphaFoldDB" id="A0AAF0D1I0"/>
<dbReference type="Proteomes" id="UP000186851">
    <property type="component" value="Chromosome"/>
</dbReference>
<evidence type="ECO:0000259" key="3">
    <source>
        <dbReference type="PROSITE" id="PS50893"/>
    </source>
</evidence>
<keyword evidence="2 4" id="KW-0067">ATP-binding</keyword>
<reference evidence="4" key="2">
    <citation type="journal article" date="2022" name="Nat. Microbiol.">
        <title>A closed Candidatus Odinarchaeum chromosome exposes Asgard archaeal viruses.</title>
        <authorList>
            <person name="Tamarit D."/>
            <person name="Caceres E.F."/>
            <person name="Krupovic M."/>
            <person name="Nijland R."/>
            <person name="Eme L."/>
            <person name="Robinson N.P."/>
            <person name="Ettema T.J.G."/>
        </authorList>
    </citation>
    <scope>NUCLEOTIDE SEQUENCE</scope>
    <source>
        <strain evidence="4">LCB_4</strain>
    </source>
</reference>
<evidence type="ECO:0000313" key="5">
    <source>
        <dbReference type="Proteomes" id="UP000186851"/>
    </source>
</evidence>
<dbReference type="SUPFAM" id="SSF52540">
    <property type="entry name" value="P-loop containing nucleoside triphosphate hydrolases"/>
    <property type="match status" value="1"/>
</dbReference>
<evidence type="ECO:0000256" key="2">
    <source>
        <dbReference type="ARBA" id="ARBA00022840"/>
    </source>
</evidence>
<dbReference type="Gene3D" id="3.40.50.300">
    <property type="entry name" value="P-loop containing nucleotide triphosphate hydrolases"/>
    <property type="match status" value="1"/>
</dbReference>
<name>A0AAF0D1I0_ODILC</name>
<accession>A0AAF0D1I0</accession>
<dbReference type="SMART" id="SM00382">
    <property type="entry name" value="AAA"/>
    <property type="match status" value="1"/>
</dbReference>
<dbReference type="KEGG" id="oyw:OdinLCB4_005465"/>
<protein>
    <submittedName>
        <fullName evidence="4">ATP-binding cassette domain-containing protein</fullName>
    </submittedName>
</protein>